<feature type="transmembrane region" description="Helical" evidence="1">
    <location>
        <begin position="83"/>
        <end position="102"/>
    </location>
</feature>
<dbReference type="Proteomes" id="UP001589810">
    <property type="component" value="Unassembled WGS sequence"/>
</dbReference>
<organism evidence="2 3">
    <name type="scientific">Kutzneria chonburiensis</name>
    <dbReference type="NCBI Taxonomy" id="1483604"/>
    <lineage>
        <taxon>Bacteria</taxon>
        <taxon>Bacillati</taxon>
        <taxon>Actinomycetota</taxon>
        <taxon>Actinomycetes</taxon>
        <taxon>Pseudonocardiales</taxon>
        <taxon>Pseudonocardiaceae</taxon>
        <taxon>Kutzneria</taxon>
    </lineage>
</organism>
<evidence type="ECO:0000313" key="2">
    <source>
        <dbReference type="EMBL" id="MFC0548077.1"/>
    </source>
</evidence>
<keyword evidence="3" id="KW-1185">Reference proteome</keyword>
<dbReference type="EMBL" id="JBHLUD010000015">
    <property type="protein sequence ID" value="MFC0548077.1"/>
    <property type="molecule type" value="Genomic_DNA"/>
</dbReference>
<keyword evidence="1" id="KW-0472">Membrane</keyword>
<feature type="transmembrane region" description="Helical" evidence="1">
    <location>
        <begin position="108"/>
        <end position="125"/>
    </location>
</feature>
<proteinExistence type="predicted"/>
<comment type="caution">
    <text evidence="2">The sequence shown here is derived from an EMBL/GenBank/DDBJ whole genome shotgun (WGS) entry which is preliminary data.</text>
</comment>
<evidence type="ECO:0000256" key="1">
    <source>
        <dbReference type="SAM" id="Phobius"/>
    </source>
</evidence>
<reference evidence="2 3" key="1">
    <citation type="submission" date="2024-09" db="EMBL/GenBank/DDBJ databases">
        <authorList>
            <person name="Sun Q."/>
            <person name="Mori K."/>
        </authorList>
    </citation>
    <scope>NUCLEOTIDE SEQUENCE [LARGE SCALE GENOMIC DNA]</scope>
    <source>
        <strain evidence="2 3">TBRC 1432</strain>
    </source>
</reference>
<accession>A0ABV6N694</accession>
<dbReference type="RefSeq" id="WP_273938085.1">
    <property type="nucleotide sequence ID" value="NZ_CP097263.1"/>
</dbReference>
<keyword evidence="1" id="KW-0812">Transmembrane</keyword>
<protein>
    <submittedName>
        <fullName evidence="2">Uncharacterized protein</fullName>
    </submittedName>
</protein>
<sequence>MTAVTTPHRRAPAARAVAVLLVAAAAGLVLAHRPYQGVELAVARLASPSVHIGQLGSSAQMLVPLLLLSSVLVALIPRITGKTLVALGCTTVTLVAFDQLTVLLGPSADVGGGVAAVVLFCWLTVRRERP</sequence>
<evidence type="ECO:0000313" key="3">
    <source>
        <dbReference type="Proteomes" id="UP001589810"/>
    </source>
</evidence>
<keyword evidence="1" id="KW-1133">Transmembrane helix</keyword>
<feature type="transmembrane region" description="Helical" evidence="1">
    <location>
        <begin position="55"/>
        <end position="76"/>
    </location>
</feature>
<name>A0ABV6N694_9PSEU</name>
<gene>
    <name evidence="2" type="ORF">ACFFH7_41685</name>
</gene>